<dbReference type="CDD" id="cd18791">
    <property type="entry name" value="SF2_C_RHA"/>
    <property type="match status" value="1"/>
</dbReference>
<keyword evidence="8" id="KW-1185">Reference proteome</keyword>
<dbReference type="Proteomes" id="UP000228621">
    <property type="component" value="Unassembled WGS sequence"/>
</dbReference>
<dbReference type="InterPro" id="IPR001650">
    <property type="entry name" value="Helicase_C-like"/>
</dbReference>
<dbReference type="EMBL" id="NKHF01000068">
    <property type="protein sequence ID" value="PCK30916.1"/>
    <property type="molecule type" value="Genomic_DNA"/>
</dbReference>
<dbReference type="SMART" id="SM00487">
    <property type="entry name" value="DEXDc"/>
    <property type="match status" value="1"/>
</dbReference>
<keyword evidence="2" id="KW-0378">Hydrolase</keyword>
<dbReference type="Gene3D" id="1.20.120.1080">
    <property type="match status" value="1"/>
</dbReference>
<dbReference type="PANTHER" id="PTHR43519:SF1">
    <property type="entry name" value="ATP-DEPENDENT RNA HELICASE HRPB"/>
    <property type="match status" value="1"/>
</dbReference>
<dbReference type="PROSITE" id="PS51192">
    <property type="entry name" value="HELICASE_ATP_BIND_1"/>
    <property type="match status" value="1"/>
</dbReference>
<dbReference type="SUPFAM" id="SSF52540">
    <property type="entry name" value="P-loop containing nucleoside triphosphate hydrolases"/>
    <property type="match status" value="1"/>
</dbReference>
<keyword evidence="3 7" id="KW-0347">Helicase</keyword>
<dbReference type="Pfam" id="PF00271">
    <property type="entry name" value="Helicase_C"/>
    <property type="match status" value="1"/>
</dbReference>
<dbReference type="GO" id="GO:0005524">
    <property type="term" value="F:ATP binding"/>
    <property type="evidence" value="ECO:0007669"/>
    <property type="project" value="UniProtKB-KW"/>
</dbReference>
<gene>
    <name evidence="7" type="ORF">CEX98_14940</name>
</gene>
<dbReference type="GO" id="GO:0003676">
    <property type="term" value="F:nucleic acid binding"/>
    <property type="evidence" value="ECO:0007669"/>
    <property type="project" value="InterPro"/>
</dbReference>
<evidence type="ECO:0000256" key="4">
    <source>
        <dbReference type="ARBA" id="ARBA00022840"/>
    </source>
</evidence>
<evidence type="ECO:0000256" key="3">
    <source>
        <dbReference type="ARBA" id="ARBA00022806"/>
    </source>
</evidence>
<dbReference type="GO" id="GO:0004386">
    <property type="term" value="F:helicase activity"/>
    <property type="evidence" value="ECO:0007669"/>
    <property type="project" value="UniProtKB-KW"/>
</dbReference>
<keyword evidence="4" id="KW-0067">ATP-binding</keyword>
<dbReference type="PANTHER" id="PTHR43519">
    <property type="entry name" value="ATP-DEPENDENT RNA HELICASE HRPB"/>
    <property type="match status" value="1"/>
</dbReference>
<reference evidence="8" key="1">
    <citation type="journal article" date="2019" name="Genome Announc.">
        <title>Draft Genome Sequence of Pseudoalteromonas piscicida Strain 36Y ROTHPW, an Hypersaline Seawater Isolate from the South Coast of Sonora, Mexico.</title>
        <authorList>
            <person name="Sanchez-Diaz R."/>
            <person name="Molina-Garza Z.J."/>
            <person name="Cruz-Suarez L.E."/>
            <person name="Selvin J."/>
            <person name="Kiran G.S."/>
            <person name="Ibarra-Gamez J.C."/>
            <person name="Gomez-Gil B."/>
            <person name="Galaviz-Silva L."/>
        </authorList>
    </citation>
    <scope>NUCLEOTIDE SEQUENCE [LARGE SCALE GENOMIC DNA]</scope>
    <source>
        <strain evidence="8">36Y_RITHPW</strain>
    </source>
</reference>
<comment type="caution">
    <text evidence="7">The sequence shown here is derived from an EMBL/GenBank/DDBJ whole genome shotgun (WGS) entry which is preliminary data.</text>
</comment>
<dbReference type="InterPro" id="IPR014001">
    <property type="entry name" value="Helicase_ATP-bd"/>
</dbReference>
<keyword evidence="1" id="KW-0547">Nucleotide-binding</keyword>
<organism evidence="7 8">
    <name type="scientific">Pseudoalteromonas piscicida</name>
    <dbReference type="NCBI Taxonomy" id="43662"/>
    <lineage>
        <taxon>Bacteria</taxon>
        <taxon>Pseudomonadati</taxon>
        <taxon>Pseudomonadota</taxon>
        <taxon>Gammaproteobacteria</taxon>
        <taxon>Alteromonadales</taxon>
        <taxon>Pseudoalteromonadaceae</taxon>
        <taxon>Pseudoalteromonas</taxon>
    </lineage>
</organism>
<dbReference type="AlphaFoldDB" id="A0A2A5JNA7"/>
<sequence>MSLPIESLQPQFTKTLSEQSAIVVCATTGSGKSTQLPLWATKHGKVLVVEPRRIACTSLAEYVAAQCDSQLGEKVGFAIRFEGKFSADSQVIYATPGVALRWFFDNKLADFGVVMLDEFHERRWDMDLLLALLKQSQTHKLIVTSATLNSQKLAAYLNAPVLESEGSLYPVAEYFHASEPRAMPDKAQLDSRVFSACQDALTHCQGDILVFLPGKAEIQACLAKVKSLPVIAVGLYSGCSPEAQYIALTVQNTRRIILATNVAETSLTIPNVTCVIDSGLERRTHLRLGKTVLGLDAIGKDSAKQRLGRAGRTQAGICIRLYGQYAPLIASTPPEIQRESLAELVLAAGCATTGISSLSFIEPLPKRSLDIAEQQLLALEAIDKHGIATELGARLYPLPVDFEFGYIIHQMSSNTLRQAAVDLVSVLSVPARVYQLPNDVERLTRVNNQFKHGSDIEIAIAVLRGRTEDLINIEPEALQEARQFSALLRETFALPALENAASYDHEKLILELAKLMPNWVYISKQNRRNGFNNGHTEVLLSNQTRVSENAEALLVLDTFSLAGRGTKQAKTLAMCNAMLTKKQLLDIGLGKQQLHSAYIDNDALWGEFVSHYSDIVLGHQTAPIEHPTDVIKALVFLIQNDTLFPGLASQIETEINYSALYYQFHGHDASVPDLHTFLSNQLVNLGIETYEDLELINEQDLCFNEIEAWELQPFIEKFPLTWSLPELAIHVSYNFKGKSIELTHSRGTRKDAPKRWELPAWSGFKIRYRKASKVVNIT</sequence>
<dbReference type="Pfam" id="PF00270">
    <property type="entry name" value="DEAD"/>
    <property type="match status" value="1"/>
</dbReference>
<evidence type="ECO:0000256" key="2">
    <source>
        <dbReference type="ARBA" id="ARBA00022801"/>
    </source>
</evidence>
<dbReference type="RefSeq" id="WP_099642855.1">
    <property type="nucleotide sequence ID" value="NZ_NKHF01000068.1"/>
</dbReference>
<dbReference type="GO" id="GO:0016787">
    <property type="term" value="F:hydrolase activity"/>
    <property type="evidence" value="ECO:0007669"/>
    <property type="project" value="UniProtKB-KW"/>
</dbReference>
<evidence type="ECO:0000259" key="5">
    <source>
        <dbReference type="PROSITE" id="PS51192"/>
    </source>
</evidence>
<protein>
    <submittedName>
        <fullName evidence="7">ATP-dependent helicase</fullName>
    </submittedName>
</protein>
<evidence type="ECO:0000313" key="7">
    <source>
        <dbReference type="EMBL" id="PCK30916.1"/>
    </source>
</evidence>
<dbReference type="OrthoDB" id="9805617at2"/>
<dbReference type="InterPro" id="IPR027417">
    <property type="entry name" value="P-loop_NTPase"/>
</dbReference>
<dbReference type="CDD" id="cd17917">
    <property type="entry name" value="DEXHc_RHA-like"/>
    <property type="match status" value="1"/>
</dbReference>
<feature type="domain" description="Helicase ATP-binding" evidence="5">
    <location>
        <begin position="13"/>
        <end position="166"/>
    </location>
</feature>
<evidence type="ECO:0000313" key="8">
    <source>
        <dbReference type="Proteomes" id="UP000228621"/>
    </source>
</evidence>
<dbReference type="PROSITE" id="PS51194">
    <property type="entry name" value="HELICASE_CTER"/>
    <property type="match status" value="1"/>
</dbReference>
<evidence type="ECO:0000256" key="1">
    <source>
        <dbReference type="ARBA" id="ARBA00022741"/>
    </source>
</evidence>
<evidence type="ECO:0000259" key="6">
    <source>
        <dbReference type="PROSITE" id="PS51194"/>
    </source>
</evidence>
<feature type="domain" description="Helicase C-terminal" evidence="6">
    <location>
        <begin position="196"/>
        <end position="352"/>
    </location>
</feature>
<proteinExistence type="predicted"/>
<name>A0A2A5JNA7_PSEO7</name>
<dbReference type="InterPro" id="IPR011545">
    <property type="entry name" value="DEAD/DEAH_box_helicase_dom"/>
</dbReference>
<accession>A0A2A5JNA7</accession>
<dbReference type="SMART" id="SM00490">
    <property type="entry name" value="HELICc"/>
    <property type="match status" value="1"/>
</dbReference>
<dbReference type="Gene3D" id="3.40.50.300">
    <property type="entry name" value="P-loop containing nucleotide triphosphate hydrolases"/>
    <property type="match status" value="2"/>
</dbReference>